<reference evidence="2" key="1">
    <citation type="journal article" date="2020" name="Stud. Mycol.">
        <title>101 Dothideomycetes genomes: a test case for predicting lifestyles and emergence of pathogens.</title>
        <authorList>
            <person name="Haridas S."/>
            <person name="Albert R."/>
            <person name="Binder M."/>
            <person name="Bloem J."/>
            <person name="Labutti K."/>
            <person name="Salamov A."/>
            <person name="Andreopoulos B."/>
            <person name="Baker S."/>
            <person name="Barry K."/>
            <person name="Bills G."/>
            <person name="Bluhm B."/>
            <person name="Cannon C."/>
            <person name="Castanera R."/>
            <person name="Culley D."/>
            <person name="Daum C."/>
            <person name="Ezra D."/>
            <person name="Gonzalez J."/>
            <person name="Henrissat B."/>
            <person name="Kuo A."/>
            <person name="Liang C."/>
            <person name="Lipzen A."/>
            <person name="Lutzoni F."/>
            <person name="Magnuson J."/>
            <person name="Mondo S."/>
            <person name="Nolan M."/>
            <person name="Ohm R."/>
            <person name="Pangilinan J."/>
            <person name="Park H.-J."/>
            <person name="Ramirez L."/>
            <person name="Alfaro M."/>
            <person name="Sun H."/>
            <person name="Tritt A."/>
            <person name="Yoshinaga Y."/>
            <person name="Zwiers L.-H."/>
            <person name="Turgeon B."/>
            <person name="Goodwin S."/>
            <person name="Spatafora J."/>
            <person name="Crous P."/>
            <person name="Grigoriev I."/>
        </authorList>
    </citation>
    <scope>NUCLEOTIDE SEQUENCE</scope>
    <source>
        <strain evidence="2">CBS 627.86</strain>
    </source>
</reference>
<feature type="compositionally biased region" description="Acidic residues" evidence="1">
    <location>
        <begin position="384"/>
        <end position="395"/>
    </location>
</feature>
<keyword evidence="3" id="KW-1185">Reference proteome</keyword>
<protein>
    <recommendedName>
        <fullName evidence="4">Peptidase A2 domain-containing protein</fullName>
    </recommendedName>
</protein>
<feature type="compositionally biased region" description="Acidic residues" evidence="1">
    <location>
        <begin position="326"/>
        <end position="354"/>
    </location>
</feature>
<evidence type="ECO:0000313" key="2">
    <source>
        <dbReference type="EMBL" id="KAF2114211.1"/>
    </source>
</evidence>
<dbReference type="InterPro" id="IPR036770">
    <property type="entry name" value="Ankyrin_rpt-contain_sf"/>
</dbReference>
<proteinExistence type="predicted"/>
<dbReference type="Proteomes" id="UP000799770">
    <property type="component" value="Unassembled WGS sequence"/>
</dbReference>
<evidence type="ECO:0008006" key="4">
    <source>
        <dbReference type="Google" id="ProtNLM"/>
    </source>
</evidence>
<dbReference type="Gene3D" id="1.25.40.20">
    <property type="entry name" value="Ankyrin repeat-containing domain"/>
    <property type="match status" value="1"/>
</dbReference>
<organism evidence="2 3">
    <name type="scientific">Lophiotrema nucula</name>
    <dbReference type="NCBI Taxonomy" id="690887"/>
    <lineage>
        <taxon>Eukaryota</taxon>
        <taxon>Fungi</taxon>
        <taxon>Dikarya</taxon>
        <taxon>Ascomycota</taxon>
        <taxon>Pezizomycotina</taxon>
        <taxon>Dothideomycetes</taxon>
        <taxon>Pleosporomycetidae</taxon>
        <taxon>Pleosporales</taxon>
        <taxon>Lophiotremataceae</taxon>
        <taxon>Lophiotrema</taxon>
    </lineage>
</organism>
<name>A0A6A5Z769_9PLEO</name>
<feature type="compositionally biased region" description="Acidic residues" evidence="1">
    <location>
        <begin position="362"/>
        <end position="377"/>
    </location>
</feature>
<sequence length="479" mass="53547">MQTLLDLAQRSESQGALAATSATSSDAIESVVGDNVSNELKLASSMILSSPSIAINSSERYGLVAFEASGEIINQQRKRKLINFSGGTLTVSTNKRFRHHTRQQHGSHPAEHQSRRRAFIAKILFKPKTSQSMLTLSISQFQTLQGSVLSIPRLSINNVLQKGSVVFEVARSGRVEDLTRLVADGKACLRDHDTDGWSLLHNRLDVDEIATARFTELSSVEISPLHLLIDSKSNESVEILLDAGADPTLDLKGWISFLHCLSGRMEVQSSERVIIGKEDMIACMVGKILKCSGRAESIGAPTGKTRSAIRHSSAFVKSVRTWADDDSVEYEDDDEDDEEEDNYDDDMNDDMNDDVNDKVDVEEGDWDDRESYEDDNYEQGGSENEVDNNDIDENTDDDEMQVTARHIRNLDSPGSRSFAVWESTYQPGMDWDSTHVDPTDSQEHFQYDVADSEYDELFYMPWGHNQELHDRSQPELSPG</sequence>
<dbReference type="OrthoDB" id="3800427at2759"/>
<dbReference type="AlphaFoldDB" id="A0A6A5Z769"/>
<gene>
    <name evidence="2" type="ORF">BDV96DRAFT_600930</name>
</gene>
<evidence type="ECO:0000313" key="3">
    <source>
        <dbReference type="Proteomes" id="UP000799770"/>
    </source>
</evidence>
<feature type="region of interest" description="Disordered" evidence="1">
    <location>
        <begin position="326"/>
        <end position="395"/>
    </location>
</feature>
<accession>A0A6A5Z769</accession>
<dbReference type="EMBL" id="ML977326">
    <property type="protein sequence ID" value="KAF2114211.1"/>
    <property type="molecule type" value="Genomic_DNA"/>
</dbReference>
<evidence type="ECO:0000256" key="1">
    <source>
        <dbReference type="SAM" id="MobiDB-lite"/>
    </source>
</evidence>